<feature type="compositionally biased region" description="Polar residues" evidence="1">
    <location>
        <begin position="7"/>
        <end position="25"/>
    </location>
</feature>
<dbReference type="SUPFAM" id="SSF81872">
    <property type="entry name" value="BRCA2 helical domain"/>
    <property type="match status" value="1"/>
</dbReference>
<dbReference type="STRING" id="765257.A0A0C9ZVW9"/>
<keyword evidence="4" id="KW-1185">Reference proteome</keyword>
<evidence type="ECO:0000313" key="4">
    <source>
        <dbReference type="Proteomes" id="UP000054018"/>
    </source>
</evidence>
<dbReference type="SUPFAM" id="SSF50249">
    <property type="entry name" value="Nucleic acid-binding proteins"/>
    <property type="match status" value="2"/>
</dbReference>
<protein>
    <recommendedName>
        <fullName evidence="2">BRCA2 OB1 domain-containing protein</fullName>
    </recommendedName>
</protein>
<feature type="domain" description="BRCA2 OB1" evidence="2">
    <location>
        <begin position="103"/>
        <end position="224"/>
    </location>
</feature>
<evidence type="ECO:0000256" key="1">
    <source>
        <dbReference type="SAM" id="MobiDB-lite"/>
    </source>
</evidence>
<dbReference type="InterPro" id="IPR036315">
    <property type="entry name" value="BRCA2_hlx_sf"/>
</dbReference>
<dbReference type="PANTHER" id="PTHR11289:SF0">
    <property type="entry name" value="BREAST CANCER TYPE 2 SUSCEPTIBILITY PROTEIN"/>
    <property type="match status" value="1"/>
</dbReference>
<dbReference type="PANTHER" id="PTHR11289">
    <property type="entry name" value="BREAST CANCER TYPE 2 SUSCEPTIBILITY PROTEIN BRCA2"/>
    <property type="match status" value="1"/>
</dbReference>
<dbReference type="GO" id="GO:0000724">
    <property type="term" value="P:double-strand break repair via homologous recombination"/>
    <property type="evidence" value="ECO:0007669"/>
    <property type="project" value="InterPro"/>
</dbReference>
<feature type="region of interest" description="Disordered" evidence="1">
    <location>
        <begin position="1"/>
        <end position="25"/>
    </location>
</feature>
<evidence type="ECO:0000313" key="3">
    <source>
        <dbReference type="EMBL" id="KIK30189.1"/>
    </source>
</evidence>
<dbReference type="InterPro" id="IPR015187">
    <property type="entry name" value="BRCA2_OB_1"/>
</dbReference>
<organism evidence="3 4">
    <name type="scientific">Pisolithus microcarpus 441</name>
    <dbReference type="NCBI Taxonomy" id="765257"/>
    <lineage>
        <taxon>Eukaryota</taxon>
        <taxon>Fungi</taxon>
        <taxon>Dikarya</taxon>
        <taxon>Basidiomycota</taxon>
        <taxon>Agaricomycotina</taxon>
        <taxon>Agaricomycetes</taxon>
        <taxon>Agaricomycetidae</taxon>
        <taxon>Boletales</taxon>
        <taxon>Sclerodermatineae</taxon>
        <taxon>Pisolithaceae</taxon>
        <taxon>Pisolithus</taxon>
    </lineage>
</organism>
<evidence type="ECO:0000259" key="2">
    <source>
        <dbReference type="Pfam" id="PF09103"/>
    </source>
</evidence>
<accession>A0A0C9ZVW9</accession>
<dbReference type="HOGENOM" id="CLU_045563_0_0_1"/>
<sequence length="476" mass="54238">MEINPRTALSYSFPADTSSSGRSRSTAFGHTAALEELQARGCSLATKVWVENHWSLVLWKLAGMVALDPKSELDPGRRRWCWSEVMRQLLYRYERDLNGSTRPPLRLIVTRDASVESPMVLCISNITWPNGEANENGRPAALHPELEVTDGWYRIRARVDQPLARATRKGFLRIGRKIAVAAAKLSSQRKEGSEILEAYDSTTLVITGNSSHMAPWHAKLGFQKTPFIATLNSLTPDGGNVAAMVVEIIKAYPVAYIEFVEDEHGRKRRDGPRDEKEETELHSRWQRRRELEAAKLWAIYEKRWSTMCSYAERLEERARLLTNTLEPPDNIHDLYDALKEDPVMAKKILSSTSPQDAGWLVRHIRDRTVQEREEAEREIERELEDLCPVREVKDFCVLVVKDAHTSRRPSNRTAQITVWDVVSLTTCEDSMKGFEVGQRYLVTNLIPTQPSAWMGGSPGSVVYLQTKRNSRWTLIP</sequence>
<dbReference type="InterPro" id="IPR012340">
    <property type="entry name" value="NA-bd_OB-fold"/>
</dbReference>
<reference evidence="3 4" key="1">
    <citation type="submission" date="2014-04" db="EMBL/GenBank/DDBJ databases">
        <authorList>
            <consortium name="DOE Joint Genome Institute"/>
            <person name="Kuo A."/>
            <person name="Kohler A."/>
            <person name="Costa M.D."/>
            <person name="Nagy L.G."/>
            <person name="Floudas D."/>
            <person name="Copeland A."/>
            <person name="Barry K.W."/>
            <person name="Cichocki N."/>
            <person name="Veneault-Fourrey C."/>
            <person name="LaButti K."/>
            <person name="Lindquist E.A."/>
            <person name="Lipzen A."/>
            <person name="Lundell T."/>
            <person name="Morin E."/>
            <person name="Murat C."/>
            <person name="Sun H."/>
            <person name="Tunlid A."/>
            <person name="Henrissat B."/>
            <person name="Grigoriev I.V."/>
            <person name="Hibbett D.S."/>
            <person name="Martin F."/>
            <person name="Nordberg H.P."/>
            <person name="Cantor M.N."/>
            <person name="Hua S.X."/>
        </authorList>
    </citation>
    <scope>NUCLEOTIDE SEQUENCE [LARGE SCALE GENOMIC DNA]</scope>
    <source>
        <strain evidence="3 4">441</strain>
    </source>
</reference>
<dbReference type="EMBL" id="KN833687">
    <property type="protein sequence ID" value="KIK30189.1"/>
    <property type="molecule type" value="Genomic_DNA"/>
</dbReference>
<dbReference type="CDD" id="cd04493">
    <property type="entry name" value="BRCA2DBD_OB1"/>
    <property type="match status" value="1"/>
</dbReference>
<gene>
    <name evidence="3" type="ORF">PISMIDRAFT_88004</name>
</gene>
<dbReference type="GO" id="GO:0006355">
    <property type="term" value="P:regulation of DNA-templated transcription"/>
    <property type="evidence" value="ECO:0007669"/>
    <property type="project" value="TreeGrafter"/>
</dbReference>
<dbReference type="AlphaFoldDB" id="A0A0C9ZVW9"/>
<dbReference type="Pfam" id="PF09103">
    <property type="entry name" value="BRCA-2_OB1"/>
    <property type="match status" value="1"/>
</dbReference>
<name>A0A0C9ZVW9_9AGAM</name>
<dbReference type="OrthoDB" id="21095at2759"/>
<dbReference type="InterPro" id="IPR015525">
    <property type="entry name" value="BRCA2"/>
</dbReference>
<proteinExistence type="predicted"/>
<dbReference type="Proteomes" id="UP000054018">
    <property type="component" value="Unassembled WGS sequence"/>
</dbReference>
<reference evidence="4" key="2">
    <citation type="submission" date="2015-01" db="EMBL/GenBank/DDBJ databases">
        <title>Evolutionary Origins and Diversification of the Mycorrhizal Mutualists.</title>
        <authorList>
            <consortium name="DOE Joint Genome Institute"/>
            <consortium name="Mycorrhizal Genomics Consortium"/>
            <person name="Kohler A."/>
            <person name="Kuo A."/>
            <person name="Nagy L.G."/>
            <person name="Floudas D."/>
            <person name="Copeland A."/>
            <person name="Barry K.W."/>
            <person name="Cichocki N."/>
            <person name="Veneault-Fourrey C."/>
            <person name="LaButti K."/>
            <person name="Lindquist E.A."/>
            <person name="Lipzen A."/>
            <person name="Lundell T."/>
            <person name="Morin E."/>
            <person name="Murat C."/>
            <person name="Riley R."/>
            <person name="Ohm R."/>
            <person name="Sun H."/>
            <person name="Tunlid A."/>
            <person name="Henrissat B."/>
            <person name="Grigoriev I.V."/>
            <person name="Hibbett D.S."/>
            <person name="Martin F."/>
        </authorList>
    </citation>
    <scope>NUCLEOTIDE SEQUENCE [LARGE SCALE GENOMIC DNA]</scope>
    <source>
        <strain evidence="4">441</strain>
    </source>
</reference>
<dbReference type="Gene3D" id="2.40.50.140">
    <property type="entry name" value="Nucleic acid-binding proteins"/>
    <property type="match status" value="3"/>
</dbReference>